<evidence type="ECO:0000256" key="3">
    <source>
        <dbReference type="ARBA" id="ARBA00022448"/>
    </source>
</evidence>
<evidence type="ECO:0000256" key="7">
    <source>
        <dbReference type="ARBA" id="ARBA00022741"/>
    </source>
</evidence>
<evidence type="ECO:0000256" key="10">
    <source>
        <dbReference type="ARBA" id="ARBA00023136"/>
    </source>
</evidence>
<dbReference type="SMART" id="SM00382">
    <property type="entry name" value="AAA"/>
    <property type="match status" value="2"/>
</dbReference>
<dbReference type="SUPFAM" id="SSF52540">
    <property type="entry name" value="P-loop containing nucleoside triphosphate hydrolases"/>
    <property type="match status" value="2"/>
</dbReference>
<comment type="subcellular location">
    <subcellularLocation>
        <location evidence="2">Cell inner membrane</location>
    </subcellularLocation>
    <subcellularLocation>
        <location evidence="1 11">Cell membrane</location>
        <topology evidence="1 11">Peripheral membrane protein</topology>
    </subcellularLocation>
</comment>
<dbReference type="CDD" id="cd03216">
    <property type="entry name" value="ABC_Carb_Monos_I"/>
    <property type="match status" value="1"/>
</dbReference>
<dbReference type="RefSeq" id="WP_119089638.1">
    <property type="nucleotide sequence ID" value="NZ_QXIS01000035.1"/>
</dbReference>
<dbReference type="AlphaFoldDB" id="A0A398D231"/>
<evidence type="ECO:0000256" key="4">
    <source>
        <dbReference type="ARBA" id="ARBA00022475"/>
    </source>
</evidence>
<keyword evidence="5 11" id="KW-0762">Sugar transport</keyword>
<keyword evidence="4 11" id="KW-1003">Cell membrane</keyword>
<dbReference type="FunFam" id="3.40.50.300:FF:000126">
    <property type="entry name" value="Galactose/methyl galactoside import ATP-binding protein MglA"/>
    <property type="match status" value="1"/>
</dbReference>
<gene>
    <name evidence="13" type="ORF">SMC7_07000</name>
</gene>
<keyword evidence="9 11" id="KW-1278">Translocase</keyword>
<dbReference type="InterPro" id="IPR017871">
    <property type="entry name" value="ABC_transporter-like_CS"/>
</dbReference>
<comment type="catalytic activity">
    <reaction evidence="11">
        <text>D-galactose(out) + ATP + H2O = D-galactose(in) + ADP + phosphate + H(+)</text>
        <dbReference type="Rhea" id="RHEA:60156"/>
        <dbReference type="ChEBI" id="CHEBI:4139"/>
        <dbReference type="ChEBI" id="CHEBI:15377"/>
        <dbReference type="ChEBI" id="CHEBI:15378"/>
        <dbReference type="ChEBI" id="CHEBI:30616"/>
        <dbReference type="ChEBI" id="CHEBI:43474"/>
        <dbReference type="ChEBI" id="CHEBI:456216"/>
        <dbReference type="EC" id="7.5.2.11"/>
    </reaction>
</comment>
<evidence type="ECO:0000256" key="6">
    <source>
        <dbReference type="ARBA" id="ARBA00022737"/>
    </source>
</evidence>
<keyword evidence="8 11" id="KW-0067">ATP-binding</keyword>
<dbReference type="GO" id="GO:0015749">
    <property type="term" value="P:monosaccharide transmembrane transport"/>
    <property type="evidence" value="ECO:0007669"/>
    <property type="project" value="UniProtKB-ARBA"/>
</dbReference>
<feature type="domain" description="ABC transporter" evidence="12">
    <location>
        <begin position="8"/>
        <end position="504"/>
    </location>
</feature>
<sequence>MSSSEYVLEMRNISKNFPGVKALDDVTLKVAPGTVHAIVGENGAGKSTLMKCVFGLYTADDGEVILNGQPVSFASTKQALDAGIAMIQQELLPVLQRSVMENFWLGRFPEKNYGIIKIVDEKKMYADCKAVFDDLRLNIDPATKVFNLSASKIQSMEIAQAVSHHSKVIIMDEPTSSLTENEVEHLFTIIRKLKDQGIAIVYISHRIEEIFEISDEVTIMRDGKCVGTYPTKQLTPEFVIKQMVGRTLTNMFPPRENTPDGVVLKVENLTSVTEHSFRDITFDVKKGEIFGIGGLVGAQRSELVEALFGLRSVKSGTVSIDGKKVVITSPIQAKQYKMALLTEERRATGIFPVLSVLDNTIMASIGRYVHKSGLLDEKTGRRDAGKIIDTLRVKTPSLATLIENLSGGNQQKVIVARWLLTQPDILILDEPTRGIDVGTKYEIYSIIADLAKKGKTIIMISSEMPELIGMSDRIMVMCEGRVTGILDGKEATQERIMTLATQLM</sequence>
<keyword evidence="3 11" id="KW-0813">Transport</keyword>
<dbReference type="OrthoDB" id="9771863at2"/>
<evidence type="ECO:0000313" key="13">
    <source>
        <dbReference type="EMBL" id="RIE05551.1"/>
    </source>
</evidence>
<comment type="caution">
    <text evidence="13">The sequence shown here is derived from an EMBL/GenBank/DDBJ whole genome shotgun (WGS) entry which is preliminary data.</text>
</comment>
<dbReference type="GO" id="GO:0016887">
    <property type="term" value="F:ATP hydrolysis activity"/>
    <property type="evidence" value="ECO:0007669"/>
    <property type="project" value="InterPro"/>
</dbReference>
<keyword evidence="7 11" id="KW-0547">Nucleotide-binding</keyword>
<evidence type="ECO:0000256" key="2">
    <source>
        <dbReference type="ARBA" id="ARBA00004533"/>
    </source>
</evidence>
<protein>
    <recommendedName>
        <fullName evidence="11">Ribose/galactose/methyl galactoside import ATP-binding protein</fullName>
        <ecNumber evidence="11">7.5.2.11</ecNumber>
    </recommendedName>
</protein>
<evidence type="ECO:0000256" key="11">
    <source>
        <dbReference type="RuleBase" id="RU367029"/>
    </source>
</evidence>
<dbReference type="PANTHER" id="PTHR43790">
    <property type="entry name" value="CARBOHYDRATE TRANSPORT ATP-BINDING PROTEIN MG119-RELATED"/>
    <property type="match status" value="1"/>
</dbReference>
<evidence type="ECO:0000256" key="5">
    <source>
        <dbReference type="ARBA" id="ARBA00022597"/>
    </source>
</evidence>
<dbReference type="Gene3D" id="3.40.50.300">
    <property type="entry name" value="P-loop containing nucleotide triphosphate hydrolases"/>
    <property type="match status" value="2"/>
</dbReference>
<accession>A0A398D231</accession>
<evidence type="ECO:0000256" key="8">
    <source>
        <dbReference type="ARBA" id="ARBA00022840"/>
    </source>
</evidence>
<organism evidence="13 14">
    <name type="scientific">Candidatus Cryosericum terrychapinii</name>
    <dbReference type="NCBI Taxonomy" id="2290919"/>
    <lineage>
        <taxon>Bacteria</taxon>
        <taxon>Pseudomonadati</taxon>
        <taxon>Caldisericota/Cryosericota group</taxon>
        <taxon>Candidatus Cryosericota</taxon>
        <taxon>Candidatus Cryosericia</taxon>
        <taxon>Candidatus Cryosericales</taxon>
        <taxon>Candidatus Cryosericaceae</taxon>
        <taxon>Candidatus Cryosericum</taxon>
    </lineage>
</organism>
<keyword evidence="6" id="KW-0677">Repeat</keyword>
<keyword evidence="14" id="KW-1185">Reference proteome</keyword>
<dbReference type="PROSITE" id="PS50893">
    <property type="entry name" value="ABC_TRANSPORTER_2"/>
    <property type="match status" value="1"/>
</dbReference>
<name>A0A398D231_9BACT</name>
<dbReference type="EMBL" id="QXIS01000035">
    <property type="protein sequence ID" value="RIE05551.1"/>
    <property type="molecule type" value="Genomic_DNA"/>
</dbReference>
<dbReference type="Proteomes" id="UP000266328">
    <property type="component" value="Unassembled WGS sequence"/>
</dbReference>
<evidence type="ECO:0000313" key="14">
    <source>
        <dbReference type="Proteomes" id="UP000266328"/>
    </source>
</evidence>
<evidence type="ECO:0000259" key="12">
    <source>
        <dbReference type="PROSITE" id="PS50893"/>
    </source>
</evidence>
<dbReference type="EC" id="7.5.2.11" evidence="11"/>
<reference evidence="13 14" key="1">
    <citation type="submission" date="2018-09" db="EMBL/GenBank/DDBJ databases">
        <title>Discovery and Ecogenomic Context for Candidatus Cryosericales, a Global Caldiserica Order Active in Thawing Permafrost.</title>
        <authorList>
            <person name="Martinez M.A."/>
            <person name="Woodcroft B.J."/>
            <person name="Ignacio Espinoza J.C."/>
            <person name="Zayed A."/>
            <person name="Singleton C.M."/>
            <person name="Boyd J."/>
            <person name="Li Y.-F."/>
            <person name="Purvine S."/>
            <person name="Maughan H."/>
            <person name="Hodgkins S.B."/>
            <person name="Anderson D."/>
            <person name="Sederholm M."/>
            <person name="Temperton B."/>
            <person name="Saleska S.R."/>
            <person name="Tyson G.W."/>
            <person name="Rich V.I."/>
        </authorList>
    </citation>
    <scope>NUCLEOTIDE SEQUENCE [LARGE SCALE GENOMIC DNA]</scope>
    <source>
        <strain evidence="13 14">SMC7</strain>
    </source>
</reference>
<comment type="function">
    <text evidence="11">Part of an ABC transporter complex involved in carbohydrate import. Could be involved in ribose, galactose and/or methyl galactoside import. Responsible for energy coupling to the transport system.</text>
</comment>
<dbReference type="FunFam" id="3.40.50.300:FF:000127">
    <property type="entry name" value="Ribose import ATP-binding protein RbsA"/>
    <property type="match status" value="1"/>
</dbReference>
<evidence type="ECO:0000256" key="1">
    <source>
        <dbReference type="ARBA" id="ARBA00004202"/>
    </source>
</evidence>
<evidence type="ECO:0000256" key="9">
    <source>
        <dbReference type="ARBA" id="ARBA00022967"/>
    </source>
</evidence>
<dbReference type="GO" id="GO:0043211">
    <property type="term" value="F:ABC-type carbohydrate transporter activity"/>
    <property type="evidence" value="ECO:0007669"/>
    <property type="project" value="UniProtKB-UniRule"/>
</dbReference>
<dbReference type="GO" id="GO:0005886">
    <property type="term" value="C:plasma membrane"/>
    <property type="evidence" value="ECO:0007669"/>
    <property type="project" value="UniProtKB-SubCell"/>
</dbReference>
<comment type="similarity">
    <text evidence="11">Belongs to the ABC transporter superfamily.</text>
</comment>
<dbReference type="InterPro" id="IPR003593">
    <property type="entry name" value="AAA+_ATPase"/>
</dbReference>
<dbReference type="InterPro" id="IPR027417">
    <property type="entry name" value="P-loop_NTPase"/>
</dbReference>
<dbReference type="InterPro" id="IPR003439">
    <property type="entry name" value="ABC_transporter-like_ATP-bd"/>
</dbReference>
<proteinExistence type="inferred from homology"/>
<dbReference type="PROSITE" id="PS00211">
    <property type="entry name" value="ABC_TRANSPORTER_1"/>
    <property type="match status" value="1"/>
</dbReference>
<dbReference type="GO" id="GO:0005524">
    <property type="term" value="F:ATP binding"/>
    <property type="evidence" value="ECO:0007669"/>
    <property type="project" value="UniProtKB-UniRule"/>
</dbReference>
<dbReference type="PANTHER" id="PTHR43790:SF7">
    <property type="entry name" value="GALACTOSE_METHYL GALACTOSIDE IMPORT ATP-BINDING PROTEIN MGLA"/>
    <property type="match status" value="1"/>
</dbReference>
<dbReference type="Pfam" id="PF00005">
    <property type="entry name" value="ABC_tran"/>
    <property type="match status" value="2"/>
</dbReference>
<dbReference type="InterPro" id="IPR050107">
    <property type="entry name" value="ABC_carbohydrate_import_ATPase"/>
</dbReference>
<dbReference type="CDD" id="cd03215">
    <property type="entry name" value="ABC_Carb_Monos_II"/>
    <property type="match status" value="1"/>
</dbReference>
<keyword evidence="10 11" id="KW-0472">Membrane</keyword>